<dbReference type="Proteomes" id="UP000029548">
    <property type="component" value="Unassembled WGS sequence"/>
</dbReference>
<evidence type="ECO:0000259" key="1">
    <source>
        <dbReference type="Pfam" id="PF08241"/>
    </source>
</evidence>
<dbReference type="eggNOG" id="COG2226">
    <property type="taxonomic scope" value="Bacteria"/>
</dbReference>
<reference evidence="2 3" key="1">
    <citation type="submission" date="2014-07" db="EMBL/GenBank/DDBJ databases">
        <authorList>
            <person name="McCorrison J."/>
            <person name="Sanka R."/>
            <person name="Torralba M."/>
            <person name="Gillis M."/>
            <person name="Haft D.H."/>
            <person name="Methe B."/>
            <person name="Sutton G."/>
            <person name="Nelson K.E."/>
        </authorList>
    </citation>
    <scope>NUCLEOTIDE SEQUENCE [LARGE SCALE GENOMIC DNA]</scope>
    <source>
        <strain evidence="2 3">DNF00450</strain>
    </source>
</reference>
<dbReference type="CDD" id="cd02440">
    <property type="entry name" value="AdoMet_MTases"/>
    <property type="match status" value="1"/>
</dbReference>
<dbReference type="GO" id="GO:0032259">
    <property type="term" value="P:methylation"/>
    <property type="evidence" value="ECO:0007669"/>
    <property type="project" value="UniProtKB-KW"/>
</dbReference>
<dbReference type="PANTHER" id="PTHR42912:SF93">
    <property type="entry name" value="N6-ADENOSINE-METHYLTRANSFERASE TMT1A"/>
    <property type="match status" value="1"/>
</dbReference>
<evidence type="ECO:0000313" key="2">
    <source>
        <dbReference type="EMBL" id="KGF16226.1"/>
    </source>
</evidence>
<dbReference type="InterPro" id="IPR029063">
    <property type="entry name" value="SAM-dependent_MTases_sf"/>
</dbReference>
<evidence type="ECO:0000313" key="3">
    <source>
        <dbReference type="Proteomes" id="UP000029548"/>
    </source>
</evidence>
<sequence>MPRMSTAEALFCRSALWHFLAPRMIPWATQDCSLAGRVLEIGGGSGAMAEAIIHSHGQVNLTTTDVDPAMVQAAQRSLAGLPIEARQADATALPFADESFDMVVSFLMLHHVVEWEQAVAEVARVLRPGGLFVGYDLLSSRVAGWLHRVDGSPHRLIEADAFESALEQAGLDPLRLRSTGGGLVLRFVVHKSSITDHNPSNSGHGT</sequence>
<dbReference type="AlphaFoldDB" id="A0A095Y2F3"/>
<dbReference type="InterPro" id="IPR050508">
    <property type="entry name" value="Methyltransf_Superfamily"/>
</dbReference>
<dbReference type="Gene3D" id="3.40.50.150">
    <property type="entry name" value="Vaccinia Virus protein VP39"/>
    <property type="match status" value="1"/>
</dbReference>
<dbReference type="Pfam" id="PF08241">
    <property type="entry name" value="Methyltransf_11"/>
    <property type="match status" value="1"/>
</dbReference>
<dbReference type="EMBL" id="JRNE01000058">
    <property type="protein sequence ID" value="KGF16226.1"/>
    <property type="molecule type" value="Genomic_DNA"/>
</dbReference>
<name>A0A095Y2F3_9CORY</name>
<dbReference type="SUPFAM" id="SSF53335">
    <property type="entry name" value="S-adenosyl-L-methionine-dependent methyltransferases"/>
    <property type="match status" value="1"/>
</dbReference>
<accession>A0A095Y2F3</accession>
<dbReference type="PANTHER" id="PTHR42912">
    <property type="entry name" value="METHYLTRANSFERASE"/>
    <property type="match status" value="1"/>
</dbReference>
<dbReference type="GO" id="GO:0008757">
    <property type="term" value="F:S-adenosylmethionine-dependent methyltransferase activity"/>
    <property type="evidence" value="ECO:0007669"/>
    <property type="project" value="InterPro"/>
</dbReference>
<organism evidence="2 3">
    <name type="scientific">Corynebacterium freneyi DNF00450</name>
    <dbReference type="NCBI Taxonomy" id="1287475"/>
    <lineage>
        <taxon>Bacteria</taxon>
        <taxon>Bacillati</taxon>
        <taxon>Actinomycetota</taxon>
        <taxon>Actinomycetes</taxon>
        <taxon>Mycobacteriales</taxon>
        <taxon>Corynebacteriaceae</taxon>
        <taxon>Corynebacterium</taxon>
    </lineage>
</organism>
<feature type="domain" description="Methyltransferase type 11" evidence="1">
    <location>
        <begin position="39"/>
        <end position="133"/>
    </location>
</feature>
<keyword evidence="2" id="KW-0808">Transferase</keyword>
<proteinExistence type="predicted"/>
<gene>
    <name evidence="2" type="ORF">HMPREF1650_09020</name>
</gene>
<comment type="caution">
    <text evidence="2">The sequence shown here is derived from an EMBL/GenBank/DDBJ whole genome shotgun (WGS) entry which is preliminary data.</text>
</comment>
<protein>
    <submittedName>
        <fullName evidence="2">Methyltransferase type 11</fullName>
    </submittedName>
</protein>
<dbReference type="InterPro" id="IPR013216">
    <property type="entry name" value="Methyltransf_11"/>
</dbReference>
<keyword evidence="2" id="KW-0489">Methyltransferase</keyword>